<reference evidence="2" key="1">
    <citation type="journal article" date="2017" name="Med. Chem. Commun.">
        <title>Nonomuraea sp. ATCC 55076 harbours the largest actinomycete chromosome to date and the kistamicin biosynthetic gene cluster.</title>
        <authorList>
            <person name="Nazari B."/>
            <person name="Forneris C.C."/>
            <person name="Gibson M.I."/>
            <person name="Moon K."/>
            <person name="Schramma K.R."/>
            <person name="Seyedsayamdost M.R."/>
        </authorList>
    </citation>
    <scope>NUCLEOTIDE SEQUENCE [LARGE SCALE GENOMIC DNA]</scope>
    <source>
        <strain evidence="2">ATCC 55076</strain>
    </source>
</reference>
<dbReference type="OrthoDB" id="3822696at2"/>
<keyword evidence="2" id="KW-1185">Reference proteome</keyword>
<gene>
    <name evidence="1" type="ORF">BKM31_21730</name>
</gene>
<dbReference type="KEGG" id="noa:BKM31_21730"/>
<dbReference type="RefSeq" id="WP_080039922.1">
    <property type="nucleotide sequence ID" value="NZ_CP017717.1"/>
</dbReference>
<dbReference type="Gene3D" id="1.10.10.10">
    <property type="entry name" value="Winged helix-like DNA-binding domain superfamily/Winged helix DNA-binding domain"/>
    <property type="match status" value="1"/>
</dbReference>
<evidence type="ECO:0000313" key="2">
    <source>
        <dbReference type="Proteomes" id="UP000190797"/>
    </source>
</evidence>
<dbReference type="Proteomes" id="UP000190797">
    <property type="component" value="Chromosome"/>
</dbReference>
<accession>A0A1V0A0N8</accession>
<proteinExistence type="predicted"/>
<organism evidence="1 2">
    <name type="scientific">[Actinomadura] parvosata subsp. kistnae</name>
    <dbReference type="NCBI Taxonomy" id="1909395"/>
    <lineage>
        <taxon>Bacteria</taxon>
        <taxon>Bacillati</taxon>
        <taxon>Actinomycetota</taxon>
        <taxon>Actinomycetes</taxon>
        <taxon>Streptosporangiales</taxon>
        <taxon>Streptosporangiaceae</taxon>
        <taxon>Nonomuraea</taxon>
    </lineage>
</organism>
<name>A0A1V0A0N8_9ACTN</name>
<sequence>MSDDLAPADYAILLLLKIEDREISNTELNELYGVRLLSPAYERLNAGGYVVSRTDRRPYRHSLADKGVRVLARPLALGEEQTEAAERRSGKEKQLWAALAAVHRENLDLRAAGKPGDDTRSQDPRGLDERIRAAYGQVADGPGDWVSLTEIRALLADVAKADLDKALEQLLDAPDVRLEPEVNRHRLGQRERDASLQVGGEERHKLAIGLR</sequence>
<dbReference type="InterPro" id="IPR036388">
    <property type="entry name" value="WH-like_DNA-bd_sf"/>
</dbReference>
<dbReference type="SUPFAM" id="SSF46785">
    <property type="entry name" value="Winged helix' DNA-binding domain"/>
    <property type="match status" value="1"/>
</dbReference>
<dbReference type="InterPro" id="IPR036390">
    <property type="entry name" value="WH_DNA-bd_sf"/>
</dbReference>
<dbReference type="STRING" id="1909395.BKM31_21730"/>
<dbReference type="AlphaFoldDB" id="A0A1V0A0N8"/>
<evidence type="ECO:0000313" key="1">
    <source>
        <dbReference type="EMBL" id="AQZ63732.1"/>
    </source>
</evidence>
<dbReference type="EMBL" id="CP017717">
    <property type="protein sequence ID" value="AQZ63732.1"/>
    <property type="molecule type" value="Genomic_DNA"/>
</dbReference>
<protein>
    <submittedName>
        <fullName evidence="1">Uncharacterized protein</fullName>
    </submittedName>
</protein>